<dbReference type="InterPro" id="IPR008880">
    <property type="entry name" value="Trigger_fac_C"/>
</dbReference>
<dbReference type="OrthoDB" id="9767721at2"/>
<dbReference type="GO" id="GO:0005737">
    <property type="term" value="C:cytoplasm"/>
    <property type="evidence" value="ECO:0007669"/>
    <property type="project" value="UniProtKB-SubCell"/>
</dbReference>
<evidence type="ECO:0000256" key="10">
    <source>
        <dbReference type="ARBA" id="ARBA00024849"/>
    </source>
</evidence>
<sequence>MQVKETRNDGLKRGYQFTLPAADLAATVDAKLKEAQPEVEMKGFRKGKVPMAMLKKQFGPRILGDAMQDAIDGALKKHLDESGDRPAAQPKVEMENGDGWKEGDDVVVNVSYEALPPIPEVDLSTLTLEKLTVPAEDAAITEALENLAKSAQSFEDRKKGSKAKDGDQVVIDFKGFVDGEAFEGGAGEDYPLVLGSNSFIPGFEDQLVGAKDGDAVTVTVTFPAEYGAPQLAGKEATFECTVKAVKAPKMAEIDDELAKKFGAEDLDGLKKQIAGRLEQEYAGAARAVLKRALLDQLDERVQFDLPESLVEAEANQIAHQLWHEENPKVHDHNHGSIEPTEEHRKLAERRVRLGLLLAEIGQKAEVTVTDQEMTQAVLRAARQYPGQERAFFEFVQQNQAVQQQLRAPIFEDKVVDHIVEQAQVTEKTVTKEELEKAVEALDEL</sequence>
<reference evidence="17 18" key="1">
    <citation type="submission" date="2019-02" db="EMBL/GenBank/DDBJ databases">
        <title>Paracoccus subflavus sp. nov., isolated from marine sediment of the Pacific Ocean.</title>
        <authorList>
            <person name="Zhang G."/>
        </authorList>
    </citation>
    <scope>NUCLEOTIDE SEQUENCE [LARGE SCALE GENOMIC DNA]</scope>
    <source>
        <strain evidence="17 18">GY0581</strain>
    </source>
</reference>
<dbReference type="Proteomes" id="UP000293520">
    <property type="component" value="Unassembled WGS sequence"/>
</dbReference>
<dbReference type="Pfam" id="PF05697">
    <property type="entry name" value="Trigger_N"/>
    <property type="match status" value="1"/>
</dbReference>
<name>A0A4Q9G7P0_9RHOB</name>
<evidence type="ECO:0000313" key="17">
    <source>
        <dbReference type="EMBL" id="TBN43816.1"/>
    </source>
</evidence>
<dbReference type="Gene3D" id="1.10.3120.10">
    <property type="entry name" value="Trigger factor, C-terminal domain"/>
    <property type="match status" value="1"/>
</dbReference>
<evidence type="ECO:0000256" key="12">
    <source>
        <dbReference type="HAMAP-Rule" id="MF_00303"/>
    </source>
</evidence>
<dbReference type="Pfam" id="PF00254">
    <property type="entry name" value="FKBP_C"/>
    <property type="match status" value="1"/>
</dbReference>
<keyword evidence="7 12" id="KW-0143">Chaperone</keyword>
<evidence type="ECO:0000256" key="6">
    <source>
        <dbReference type="ARBA" id="ARBA00023110"/>
    </source>
</evidence>
<organism evidence="17 18">
    <name type="scientific">Paracoccus subflavus</name>
    <dbReference type="NCBI Taxonomy" id="2528244"/>
    <lineage>
        <taxon>Bacteria</taxon>
        <taxon>Pseudomonadati</taxon>
        <taxon>Pseudomonadota</taxon>
        <taxon>Alphaproteobacteria</taxon>
        <taxon>Rhodobacterales</taxon>
        <taxon>Paracoccaceae</taxon>
        <taxon>Paracoccus</taxon>
    </lineage>
</organism>
<evidence type="ECO:0000256" key="7">
    <source>
        <dbReference type="ARBA" id="ARBA00023186"/>
    </source>
</evidence>
<dbReference type="InterPro" id="IPR008881">
    <property type="entry name" value="Trigger_fac_ribosome-bd_bac"/>
</dbReference>
<keyword evidence="5 12" id="KW-0132">Cell division</keyword>
<protein>
    <recommendedName>
        <fullName evidence="4 12">Trigger factor</fullName>
        <shortName evidence="12">TF</shortName>
        <ecNumber evidence="3 12">5.2.1.8</ecNumber>
    </recommendedName>
    <alternativeName>
        <fullName evidence="11 12">PPIase</fullName>
    </alternativeName>
</protein>
<evidence type="ECO:0000256" key="3">
    <source>
        <dbReference type="ARBA" id="ARBA00013194"/>
    </source>
</evidence>
<comment type="similarity">
    <text evidence="2 12 14">Belongs to the FKBP-type PPIase family. Tig subfamily.</text>
</comment>
<dbReference type="InterPro" id="IPR046357">
    <property type="entry name" value="PPIase_dom_sf"/>
</dbReference>
<dbReference type="InterPro" id="IPR001179">
    <property type="entry name" value="PPIase_FKBP_dom"/>
</dbReference>
<evidence type="ECO:0000256" key="8">
    <source>
        <dbReference type="ARBA" id="ARBA00023235"/>
    </source>
</evidence>
<feature type="region of interest" description="Disordered" evidence="15">
    <location>
        <begin position="80"/>
        <end position="100"/>
    </location>
</feature>
<keyword evidence="12" id="KW-0963">Cytoplasm</keyword>
<dbReference type="GO" id="GO:0006457">
    <property type="term" value="P:protein folding"/>
    <property type="evidence" value="ECO:0007669"/>
    <property type="project" value="UniProtKB-UniRule"/>
</dbReference>
<dbReference type="Pfam" id="PF05698">
    <property type="entry name" value="Trigger_C"/>
    <property type="match status" value="1"/>
</dbReference>
<gene>
    <name evidence="12" type="primary">tig</name>
    <name evidence="17" type="ORF">EYE42_01375</name>
</gene>
<comment type="catalytic activity">
    <reaction evidence="1 12 13">
        <text>[protein]-peptidylproline (omega=180) = [protein]-peptidylproline (omega=0)</text>
        <dbReference type="Rhea" id="RHEA:16237"/>
        <dbReference type="Rhea" id="RHEA-COMP:10747"/>
        <dbReference type="Rhea" id="RHEA-COMP:10748"/>
        <dbReference type="ChEBI" id="CHEBI:83833"/>
        <dbReference type="ChEBI" id="CHEBI:83834"/>
        <dbReference type="EC" id="5.2.1.8"/>
    </reaction>
</comment>
<dbReference type="SUPFAM" id="SSF109998">
    <property type="entry name" value="Triger factor/SurA peptide-binding domain-like"/>
    <property type="match status" value="1"/>
</dbReference>
<comment type="function">
    <text evidence="10 12">Involved in protein export. Acts as a chaperone by maintaining the newly synthesized protein in an open conformation. Functions as a peptidyl-prolyl cis-trans isomerase.</text>
</comment>
<keyword evidence="6 12" id="KW-0697">Rotamase</keyword>
<dbReference type="HAMAP" id="MF_00303">
    <property type="entry name" value="Trigger_factor_Tig"/>
    <property type="match status" value="1"/>
</dbReference>
<accession>A0A4Q9G7P0</accession>
<evidence type="ECO:0000256" key="9">
    <source>
        <dbReference type="ARBA" id="ARBA00023306"/>
    </source>
</evidence>
<evidence type="ECO:0000256" key="4">
    <source>
        <dbReference type="ARBA" id="ARBA00016902"/>
    </source>
</evidence>
<dbReference type="AlphaFoldDB" id="A0A4Q9G7P0"/>
<dbReference type="InterPro" id="IPR027304">
    <property type="entry name" value="Trigger_fact/SurA_dom_sf"/>
</dbReference>
<evidence type="ECO:0000313" key="18">
    <source>
        <dbReference type="Proteomes" id="UP000293520"/>
    </source>
</evidence>
<dbReference type="PIRSF" id="PIRSF003095">
    <property type="entry name" value="Trigger_factor"/>
    <property type="match status" value="1"/>
</dbReference>
<dbReference type="InterPro" id="IPR036611">
    <property type="entry name" value="Trigger_fac_ribosome-bd_sf"/>
</dbReference>
<dbReference type="RefSeq" id="WP_130989517.1">
    <property type="nucleotide sequence ID" value="NZ_SISK01000001.1"/>
</dbReference>
<keyword evidence="8 12" id="KW-0413">Isomerase</keyword>
<dbReference type="NCBIfam" id="TIGR00115">
    <property type="entry name" value="tig"/>
    <property type="match status" value="1"/>
</dbReference>
<comment type="domain">
    <text evidence="12">Consists of 3 domains; the N-terminus binds the ribosome, the middle domain has PPIase activity, while the C-terminus has intrinsic chaperone activity on its own.</text>
</comment>
<evidence type="ECO:0000259" key="16">
    <source>
        <dbReference type="PROSITE" id="PS50059"/>
    </source>
</evidence>
<evidence type="ECO:0000256" key="15">
    <source>
        <dbReference type="SAM" id="MobiDB-lite"/>
    </source>
</evidence>
<dbReference type="EMBL" id="SISK01000001">
    <property type="protein sequence ID" value="TBN43816.1"/>
    <property type="molecule type" value="Genomic_DNA"/>
</dbReference>
<dbReference type="SUPFAM" id="SSF102735">
    <property type="entry name" value="Trigger factor ribosome-binding domain"/>
    <property type="match status" value="1"/>
</dbReference>
<dbReference type="SUPFAM" id="SSF54534">
    <property type="entry name" value="FKBP-like"/>
    <property type="match status" value="1"/>
</dbReference>
<evidence type="ECO:0000256" key="1">
    <source>
        <dbReference type="ARBA" id="ARBA00000971"/>
    </source>
</evidence>
<dbReference type="FunFam" id="3.10.50.40:FF:000001">
    <property type="entry name" value="Trigger factor"/>
    <property type="match status" value="1"/>
</dbReference>
<dbReference type="PROSITE" id="PS50059">
    <property type="entry name" value="FKBP_PPIASE"/>
    <property type="match status" value="1"/>
</dbReference>
<dbReference type="Gene3D" id="3.30.70.1050">
    <property type="entry name" value="Trigger factor ribosome-binding domain"/>
    <property type="match status" value="1"/>
</dbReference>
<evidence type="ECO:0000256" key="2">
    <source>
        <dbReference type="ARBA" id="ARBA00005464"/>
    </source>
</evidence>
<comment type="caution">
    <text evidence="17">The sequence shown here is derived from an EMBL/GenBank/DDBJ whole genome shotgun (WGS) entry which is preliminary data.</text>
</comment>
<dbReference type="GO" id="GO:0015031">
    <property type="term" value="P:protein transport"/>
    <property type="evidence" value="ECO:0007669"/>
    <property type="project" value="UniProtKB-UniRule"/>
</dbReference>
<dbReference type="GO" id="GO:0003755">
    <property type="term" value="F:peptidyl-prolyl cis-trans isomerase activity"/>
    <property type="evidence" value="ECO:0007669"/>
    <property type="project" value="UniProtKB-UniRule"/>
</dbReference>
<dbReference type="EC" id="5.2.1.8" evidence="3 12"/>
<dbReference type="Gene3D" id="3.10.50.40">
    <property type="match status" value="1"/>
</dbReference>
<dbReference type="InterPro" id="IPR005215">
    <property type="entry name" value="Trig_fac"/>
</dbReference>
<dbReference type="GO" id="GO:0051301">
    <property type="term" value="P:cell division"/>
    <property type="evidence" value="ECO:0007669"/>
    <property type="project" value="UniProtKB-KW"/>
</dbReference>
<feature type="domain" description="PPIase FKBP-type" evidence="16">
    <location>
        <begin position="166"/>
        <end position="228"/>
    </location>
</feature>
<evidence type="ECO:0000256" key="13">
    <source>
        <dbReference type="PROSITE-ProRule" id="PRU00277"/>
    </source>
</evidence>
<comment type="subcellular location">
    <subcellularLocation>
        <location evidence="12">Cytoplasm</location>
    </subcellularLocation>
    <text evidence="12">About half TF is bound to the ribosome near the polypeptide exit tunnel while the other half is free in the cytoplasm.</text>
</comment>
<proteinExistence type="inferred from homology"/>
<evidence type="ECO:0000256" key="11">
    <source>
        <dbReference type="ARBA" id="ARBA00029986"/>
    </source>
</evidence>
<evidence type="ECO:0000256" key="5">
    <source>
        <dbReference type="ARBA" id="ARBA00022618"/>
    </source>
</evidence>
<keyword evidence="9 12" id="KW-0131">Cell cycle</keyword>
<evidence type="ECO:0000256" key="14">
    <source>
        <dbReference type="RuleBase" id="RU003914"/>
    </source>
</evidence>
<dbReference type="InterPro" id="IPR037041">
    <property type="entry name" value="Trigger_fac_C_sf"/>
</dbReference>
<keyword evidence="18" id="KW-1185">Reference proteome</keyword>